<evidence type="ECO:0000313" key="4">
    <source>
        <dbReference type="EMBL" id="SLN63184.1"/>
    </source>
</evidence>
<dbReference type="InterPro" id="IPR029063">
    <property type="entry name" value="SAM-dependent_MTases_sf"/>
</dbReference>
<dbReference type="Gene3D" id="3.40.50.150">
    <property type="entry name" value="Vaccinia Virus protein VP39"/>
    <property type="match status" value="1"/>
</dbReference>
<sequence>MKFTIFGAGGFIGRRLSDTLKASGHEVATPDRTWLSGARNSDFKVAPYNADLGQVIYCIGMTADFREKKRETVDAHVSLLNTILHSTKFESFLYLSTTRVYLGCETTSEAARLSVDPQAADDLYNLSKIMGESACLSLDNPKIRVARVSNVAGFDPNSQNFLNSVIRTAVTSDALTLGESLESAKNYVYVDDVVEALINIATRAKGRIYNVAGPDNVSHGDIAAALGRLTGVKTTVADKAPTRIFPPIDMGRYSAEFPPITRSLNDVIDDVVNSYRGYHHALDPASRGETTIDEARGIVRYRDEARGIALELPMESAEGWEVASKAWLRVGWDVKHIYTFTWMGRPIIQLPEDMIRIQELIHTTRPDVIIETGIAHGGSLIYYASLFEAMGHGRVIGVDIQIRPHNRRAIEEHPLFKRIEMFEGSSTSQAIVDQVKARIGKDDKVMLILDSNHTKDHVLAELRAYAPLVTVGCYAVAADGIMAQVAGGPRTGADWPVSNPTEAARAYVAENEDFVIDMPAFEFNESPLRHHVTYWPDGYLRRVKDSAAG</sequence>
<organism evidence="4 5">
    <name type="scientific">Oceanibacterium hippocampi</name>
    <dbReference type="NCBI Taxonomy" id="745714"/>
    <lineage>
        <taxon>Bacteria</taxon>
        <taxon>Pseudomonadati</taxon>
        <taxon>Pseudomonadota</taxon>
        <taxon>Alphaproteobacteria</taxon>
        <taxon>Sneathiellales</taxon>
        <taxon>Sneathiellaceae</taxon>
        <taxon>Oceanibacterium</taxon>
    </lineage>
</organism>
<dbReference type="Gene3D" id="3.40.50.720">
    <property type="entry name" value="NAD(P)-binding Rossmann-like Domain"/>
    <property type="match status" value="1"/>
</dbReference>
<dbReference type="CDD" id="cd08946">
    <property type="entry name" value="SDR_e"/>
    <property type="match status" value="1"/>
</dbReference>
<dbReference type="GO" id="GO:0008610">
    <property type="term" value="P:lipid biosynthetic process"/>
    <property type="evidence" value="ECO:0007669"/>
    <property type="project" value="InterPro"/>
</dbReference>
<dbReference type="InterPro" id="IPR001509">
    <property type="entry name" value="Epimerase_deHydtase"/>
</dbReference>
<evidence type="ECO:0000259" key="3">
    <source>
        <dbReference type="Pfam" id="PF01370"/>
    </source>
</evidence>
<dbReference type="AlphaFoldDB" id="A0A1Y5TG30"/>
<keyword evidence="5" id="KW-1185">Reference proteome</keyword>
<dbReference type="OrthoDB" id="189417at2"/>
<keyword evidence="1 4" id="KW-0489">Methyltransferase</keyword>
<dbReference type="Pfam" id="PF01370">
    <property type="entry name" value="Epimerase"/>
    <property type="match status" value="1"/>
</dbReference>
<dbReference type="Pfam" id="PF04989">
    <property type="entry name" value="RMNT_CmcI"/>
    <property type="match status" value="1"/>
</dbReference>
<feature type="domain" description="NAD-dependent epimerase/dehydratase" evidence="3">
    <location>
        <begin position="5"/>
        <end position="212"/>
    </location>
</feature>
<proteinExistence type="predicted"/>
<dbReference type="EC" id="2.1.1.-" evidence="4"/>
<reference evidence="4 5" key="1">
    <citation type="submission" date="2017-03" db="EMBL/GenBank/DDBJ databases">
        <authorList>
            <person name="Afonso C.L."/>
            <person name="Miller P.J."/>
            <person name="Scott M.A."/>
            <person name="Spackman E."/>
            <person name="Goraichik I."/>
            <person name="Dimitrov K.M."/>
            <person name="Suarez D.L."/>
            <person name="Swayne D.E."/>
        </authorList>
    </citation>
    <scope>NUCLEOTIDE SEQUENCE [LARGE SCALE GENOMIC DNA]</scope>
    <source>
        <strain evidence="4 5">CECT 7691</strain>
    </source>
</reference>
<evidence type="ECO:0000256" key="1">
    <source>
        <dbReference type="ARBA" id="ARBA00022603"/>
    </source>
</evidence>
<dbReference type="PANTHER" id="PTHR40048">
    <property type="entry name" value="RHAMNOSYL O-METHYLTRANSFERASE"/>
    <property type="match status" value="1"/>
</dbReference>
<dbReference type="GO" id="GO:0005886">
    <property type="term" value="C:plasma membrane"/>
    <property type="evidence" value="ECO:0007669"/>
    <property type="project" value="TreeGrafter"/>
</dbReference>
<dbReference type="EMBL" id="FWFR01000002">
    <property type="protein sequence ID" value="SLN63184.1"/>
    <property type="molecule type" value="Genomic_DNA"/>
</dbReference>
<dbReference type="RefSeq" id="WP_085884150.1">
    <property type="nucleotide sequence ID" value="NZ_FWFR01000002.1"/>
</dbReference>
<dbReference type="SUPFAM" id="SSF51735">
    <property type="entry name" value="NAD(P)-binding Rossmann-fold domains"/>
    <property type="match status" value="1"/>
</dbReference>
<dbReference type="InParanoid" id="A0A1Y5TG30"/>
<evidence type="ECO:0000256" key="2">
    <source>
        <dbReference type="ARBA" id="ARBA00022679"/>
    </source>
</evidence>
<dbReference type="GO" id="GO:0032259">
    <property type="term" value="P:methylation"/>
    <property type="evidence" value="ECO:0007669"/>
    <property type="project" value="UniProtKB-KW"/>
</dbReference>
<dbReference type="GO" id="GO:0008168">
    <property type="term" value="F:methyltransferase activity"/>
    <property type="evidence" value="ECO:0007669"/>
    <property type="project" value="UniProtKB-KW"/>
</dbReference>
<name>A0A1Y5TG30_9PROT</name>
<keyword evidence="2 4" id="KW-0808">Transferase</keyword>
<dbReference type="GO" id="GO:0071770">
    <property type="term" value="P:DIM/DIP cell wall layer assembly"/>
    <property type="evidence" value="ECO:0007669"/>
    <property type="project" value="TreeGrafter"/>
</dbReference>
<protein>
    <submittedName>
        <fullName evidence="4">Rhamnosyl O-methyltransferase</fullName>
        <ecNumber evidence="4">2.1.1.-</ecNumber>
    </submittedName>
</protein>
<dbReference type="InterPro" id="IPR036291">
    <property type="entry name" value="NAD(P)-bd_dom_sf"/>
</dbReference>
<evidence type="ECO:0000313" key="5">
    <source>
        <dbReference type="Proteomes" id="UP000193200"/>
    </source>
</evidence>
<dbReference type="Proteomes" id="UP000193200">
    <property type="component" value="Unassembled WGS sequence"/>
</dbReference>
<accession>A0A1Y5TG30</accession>
<dbReference type="InterPro" id="IPR007072">
    <property type="entry name" value="RNMT_CmcI"/>
</dbReference>
<gene>
    <name evidence="4" type="ORF">OCH7691_02824</name>
</gene>
<dbReference type="SUPFAM" id="SSF53335">
    <property type="entry name" value="S-adenosyl-L-methionine-dependent methyltransferases"/>
    <property type="match status" value="1"/>
</dbReference>
<dbReference type="PANTHER" id="PTHR40048:SF1">
    <property type="entry name" value="RHAMNOSYL O-METHYLTRANSFERASE"/>
    <property type="match status" value="1"/>
</dbReference>